<dbReference type="AlphaFoldDB" id="A0A4Q7CU71"/>
<accession>A0A4Q7CU71</accession>
<evidence type="ECO:0000313" key="1">
    <source>
        <dbReference type="EMBL" id="RZI20260.1"/>
    </source>
</evidence>
<protein>
    <submittedName>
        <fullName evidence="1">Uncharacterized protein</fullName>
    </submittedName>
</protein>
<evidence type="ECO:0000313" key="2">
    <source>
        <dbReference type="Proteomes" id="UP000293369"/>
    </source>
</evidence>
<dbReference type="EMBL" id="SGFE01000129">
    <property type="protein sequence ID" value="RZI20260.1"/>
    <property type="molecule type" value="Genomic_DNA"/>
</dbReference>
<comment type="caution">
    <text evidence="1">The sequence shown here is derived from an EMBL/GenBank/DDBJ whole genome shotgun (WGS) entry which is preliminary data.</text>
</comment>
<name>A0A4Q7CU71_9PSED</name>
<gene>
    <name evidence="1" type="ORF">EUX57_25775</name>
</gene>
<organism evidence="1 2">
    <name type="scientific">Pseudomonas orientalis</name>
    <dbReference type="NCBI Taxonomy" id="76758"/>
    <lineage>
        <taxon>Bacteria</taxon>
        <taxon>Pseudomonadati</taxon>
        <taxon>Pseudomonadota</taxon>
        <taxon>Gammaproteobacteria</taxon>
        <taxon>Pseudomonadales</taxon>
        <taxon>Pseudomonadaceae</taxon>
        <taxon>Pseudomonas</taxon>
    </lineage>
</organism>
<reference evidence="1 2" key="1">
    <citation type="submission" date="2019-02" db="EMBL/GenBank/DDBJ databases">
        <title>Pseudomonas spp from wheat grain.</title>
        <authorList>
            <person name="Cho G.-S."/>
            <person name="Franz C.M.A.P."/>
        </authorList>
    </citation>
    <scope>NUCLEOTIDE SEQUENCE [LARGE SCALE GENOMIC DNA]</scope>
    <source>
        <strain evidence="1 2">133NRW</strain>
    </source>
</reference>
<dbReference type="Proteomes" id="UP000293369">
    <property type="component" value="Unassembled WGS sequence"/>
</dbReference>
<proteinExistence type="predicted"/>
<sequence>MFSAQDKFTNIFQVTGKQCGRGHTLMPVSKAFFVGASLLAKNSQTPHSFRKHALSLTFFASKLAPTGFGASLECVLQVAAQSNQIRLQFA</sequence>